<evidence type="ECO:0000313" key="3">
    <source>
        <dbReference type="Proteomes" id="UP000002173"/>
    </source>
</evidence>
<reference evidence="3" key="2">
    <citation type="journal article" date="2020" name="Data Brief">
        <title>Transcriptome dataset of Babesia bovis life stages within vertebrate and invertebrate hosts.</title>
        <authorList>
            <person name="Ueti M.W."/>
            <person name="Johnson W.C."/>
            <person name="Kappmeyer L.S."/>
            <person name="Herndon D.R."/>
            <person name="Mousel M.R."/>
            <person name="Reif K.E."/>
            <person name="Taus N.S."/>
            <person name="Ifeonu O.O."/>
            <person name="Silva J.C."/>
            <person name="Suarez C.E."/>
            <person name="Brayton K.A."/>
        </authorList>
    </citation>
    <scope>NUCLEOTIDE SEQUENCE [LARGE SCALE GENOMIC DNA]</scope>
</reference>
<accession>A7AQE0</accession>
<feature type="chain" id="PRO_5002704272" evidence="1">
    <location>
        <begin position="23"/>
        <end position="438"/>
    </location>
</feature>
<keyword evidence="3" id="KW-1185">Reference proteome</keyword>
<dbReference type="RefSeq" id="XP_001610327.1">
    <property type="nucleotide sequence ID" value="XM_001610277.1"/>
</dbReference>
<name>A7AQE0_BABBO</name>
<dbReference type="VEuPathDB" id="PiroplasmaDB:BBOV_IV003980"/>
<reference evidence="2 3" key="1">
    <citation type="journal article" date="2007" name="PLoS Pathog.">
        <title>Genome sequence of Babesia bovis and comparative analysis of apicomplexan hemoprotozoa.</title>
        <authorList>
            <person name="Brayton K.A."/>
            <person name="Lau A.O.T."/>
            <person name="Herndon D.R."/>
            <person name="Hannick L."/>
            <person name="Kappmeyer L.S."/>
            <person name="Berens S.J."/>
            <person name="Bidwell S.L."/>
            <person name="Brown W.C."/>
            <person name="Crabtree J."/>
            <person name="Fadrosh D."/>
            <person name="Feldblum T."/>
            <person name="Forberger H.A."/>
            <person name="Haas B.J."/>
            <person name="Howell J.M."/>
            <person name="Khouri H."/>
            <person name="Koo H."/>
            <person name="Mann D.J."/>
            <person name="Norimine J."/>
            <person name="Paulsen I.T."/>
            <person name="Radune D."/>
            <person name="Ren Q."/>
            <person name="Smith R.K. Jr."/>
            <person name="Suarez C.E."/>
            <person name="White O."/>
            <person name="Wortman J.R."/>
            <person name="Knowles D.P. Jr."/>
            <person name="McElwain T.F."/>
            <person name="Nene V.M."/>
        </authorList>
    </citation>
    <scope>NUCLEOTIDE SEQUENCE [LARGE SCALE GENOMIC DNA]</scope>
    <source>
        <strain evidence="2">T2Bo</strain>
    </source>
</reference>
<organism evidence="2 3">
    <name type="scientific">Babesia bovis</name>
    <dbReference type="NCBI Taxonomy" id="5865"/>
    <lineage>
        <taxon>Eukaryota</taxon>
        <taxon>Sar</taxon>
        <taxon>Alveolata</taxon>
        <taxon>Apicomplexa</taxon>
        <taxon>Aconoidasida</taxon>
        <taxon>Piroplasmida</taxon>
        <taxon>Babesiidae</taxon>
        <taxon>Babesia</taxon>
    </lineage>
</organism>
<proteinExistence type="predicted"/>
<reference evidence="3" key="3">
    <citation type="journal article" date="2021" name="Int. J. Parasitol.">
        <title>Comparative analysis of gene expression between Babesia bovis blood stages and kinetes allowed by improved genome annotation.</title>
        <authorList>
            <person name="Ueti M.W."/>
            <person name="Johnson W.C."/>
            <person name="Kappmeyer L.S."/>
            <person name="Herndon D.R."/>
            <person name="Mousel M.R."/>
            <person name="Reif K.E."/>
            <person name="Taus N.S."/>
            <person name="Ifeonu O.O."/>
            <person name="Silva J.C."/>
            <person name="Suarez C.E."/>
            <person name="Brayton K.A."/>
        </authorList>
    </citation>
    <scope>NUCLEOTIDE SEQUENCE [LARGE SCALE GENOMIC DNA]</scope>
</reference>
<evidence type="ECO:0000256" key="1">
    <source>
        <dbReference type="SAM" id="SignalP"/>
    </source>
</evidence>
<dbReference type="KEGG" id="bbo:BBOV_IV003980"/>
<sequence>MMVKFCSLSVLLAFVTIKFIDCVILDLHENEFPSCIDIFTGTFNGGGVYRMFHSRNELIRTIHYGGHILATTRFHRALPEDIYVQEYKRDGISIISLHIFFNRSTKTSANSYYQIAGGHIRIIGRDKKLEFVGGPIYLSIDVNVTKYHPLIVKTMIGSPLHKHIWQLATAKHFTDHQSKISRLRFRQEVYYMSPVLNIDTEQSDYLPPTALIGQFSKVQVSKHDGVIEVSLKRLRASFCQLIQIPPTIDNIFKPCRIISLPHYYNHLDLTIKVNRHVTLTIDVASLEVNVPDLIILSNLKRGNWIYTQYTVVPITDQRFVLHKVINSQMAFTLYEAQEHCYVSYVELFKHIIHGWQYVVINIKQASNIITPGPTEFIDVKRIYMLTEISAGAIYVDLSMTLPKEHLDILYNINVMDEQPSIDQPAAPANIDVMQCDEQ</sequence>
<comment type="caution">
    <text evidence="2">The sequence shown here is derived from an EMBL/GenBank/DDBJ whole genome shotgun (WGS) entry which is preliminary data.</text>
</comment>
<feature type="signal peptide" evidence="1">
    <location>
        <begin position="1"/>
        <end position="22"/>
    </location>
</feature>
<dbReference type="GeneID" id="5478549"/>
<dbReference type="EMBL" id="AAXT01000002">
    <property type="protein sequence ID" value="EDO06759.1"/>
    <property type="molecule type" value="Genomic_DNA"/>
</dbReference>
<keyword evidence="1" id="KW-0732">Signal</keyword>
<dbReference type="AlphaFoldDB" id="A7AQE0"/>
<protein>
    <submittedName>
        <fullName evidence="2">Uncharacterized protein</fullName>
    </submittedName>
</protein>
<gene>
    <name evidence="2" type="ORF">BBOV_IV003980</name>
</gene>
<dbReference type="Proteomes" id="UP000002173">
    <property type="component" value="Unassembled WGS sequence"/>
</dbReference>
<dbReference type="InParanoid" id="A7AQE0"/>
<evidence type="ECO:0000313" key="2">
    <source>
        <dbReference type="EMBL" id="EDO06759.1"/>
    </source>
</evidence>